<name>K7RWI3_ACIA4</name>
<evidence type="ECO:0000313" key="3">
    <source>
        <dbReference type="Proteomes" id="UP000000214"/>
    </source>
</evidence>
<evidence type="ECO:0000313" key="2">
    <source>
        <dbReference type="EMBL" id="AFV90781.1"/>
    </source>
</evidence>
<dbReference type="HOGENOM" id="CLU_2539804_0_0_11"/>
<dbReference type="AlphaFoldDB" id="K7RWI3"/>
<reference evidence="2 3" key="1">
    <citation type="journal article" date="2012" name="BMC Genomics">
        <title>The genome sequence of Propionibacterium acidipropionici provides insights into its biotechnological and industrial potential.</title>
        <authorList>
            <person name="Parizzi L.P."/>
            <person name="Grassi M.C."/>
            <person name="Llerena L.A."/>
            <person name="Carazzolle M.F."/>
            <person name="Queiroz V.L."/>
            <person name="Lunardi I."/>
            <person name="Zeidler A.F."/>
            <person name="Teixeira P.J."/>
            <person name="Mieczkowski P."/>
            <person name="Rincones J."/>
            <person name="Pereira G.A."/>
        </authorList>
    </citation>
    <scope>NUCLEOTIDE SEQUENCE [LARGE SCALE GENOMIC DNA]</scope>
    <source>
        <strain evidence="3">ATCC 4875 / DSM 20272 / JCM 6432 / NBRC 12425 / NCIMB 8070</strain>
    </source>
</reference>
<dbReference type="RefSeq" id="WP_015071677.1">
    <property type="nucleotide sequence ID" value="NC_019395.1"/>
</dbReference>
<accession>K7RWI3</accession>
<dbReference type="STRING" id="1171373.PACID_30160"/>
<proteinExistence type="predicted"/>
<organism evidence="2 3">
    <name type="scientific">Acidipropionibacterium acidipropionici (strain ATCC 4875 / DSM 20272 / JCM 6432 / NBRC 12425 / NCIMB 8070 / 4)</name>
    <name type="common">Propionibacterium acidipropionici</name>
    <dbReference type="NCBI Taxonomy" id="1171373"/>
    <lineage>
        <taxon>Bacteria</taxon>
        <taxon>Bacillati</taxon>
        <taxon>Actinomycetota</taxon>
        <taxon>Actinomycetes</taxon>
        <taxon>Propionibacteriales</taxon>
        <taxon>Propionibacteriaceae</taxon>
        <taxon>Acidipropionibacterium</taxon>
    </lineage>
</organism>
<feature type="region of interest" description="Disordered" evidence="1">
    <location>
        <begin position="55"/>
        <end position="83"/>
    </location>
</feature>
<dbReference type="PATRIC" id="fig|1171373.8.peg.2966"/>
<evidence type="ECO:0000256" key="1">
    <source>
        <dbReference type="SAM" id="MobiDB-lite"/>
    </source>
</evidence>
<dbReference type="KEGG" id="pbo:PACID_30160"/>
<dbReference type="Proteomes" id="UP000000214">
    <property type="component" value="Chromosome"/>
</dbReference>
<dbReference type="GeneID" id="88084781"/>
<gene>
    <name evidence="2" type="ordered locus">PACID_30160</name>
</gene>
<sequence>MKVTVDIGKSGSRTRLGDFHHDVGFPHDVESQGIEPSVTVPDDTDRVVGSVRAKQNDCARRMSGSPFKDEVGYPHFHPAKTPT</sequence>
<protein>
    <submittedName>
        <fullName evidence="2">Uncharacterized protein</fullName>
    </submittedName>
</protein>
<dbReference type="EMBL" id="CP003493">
    <property type="protein sequence ID" value="AFV90781.1"/>
    <property type="molecule type" value="Genomic_DNA"/>
</dbReference>